<dbReference type="PANTHER" id="PTHR30309:SF0">
    <property type="entry name" value="GLYCEROL-3-PHOSPHATE ACYLTRANSFERASE-RELATED"/>
    <property type="match status" value="1"/>
</dbReference>
<dbReference type="RefSeq" id="WP_045171213.1">
    <property type="nucleotide sequence ID" value="NZ_QOHL01000006.1"/>
</dbReference>
<gene>
    <name evidence="10" type="primary">plsY</name>
    <name evidence="11" type="ORF">DRF75_01860</name>
</gene>
<evidence type="ECO:0000256" key="9">
    <source>
        <dbReference type="ARBA" id="ARBA00023264"/>
    </source>
</evidence>
<evidence type="ECO:0000256" key="10">
    <source>
        <dbReference type="HAMAP-Rule" id="MF_01043"/>
    </source>
</evidence>
<evidence type="ECO:0000256" key="1">
    <source>
        <dbReference type="ARBA" id="ARBA00022475"/>
    </source>
</evidence>
<dbReference type="GO" id="GO:0008654">
    <property type="term" value="P:phospholipid biosynthetic process"/>
    <property type="evidence" value="ECO:0007669"/>
    <property type="project" value="UniProtKB-UniRule"/>
</dbReference>
<sequence>MNIYVCTFVLILSYLIGSIPFGLILSYVGGLGDIRKTGSGNIGATNVFRKSKKLAIVTLILDSSKGFASAMLAKNFNPDQTFVFISALFSIIGHMFPVWLSFKGGKGVATFLGSVMFIEYKFVMCFTLLWIIVFIIFRYSSLSSITSTISVMLLVYAHFSANESIIFLVISLLVVVQHIENIMRIIKGKENKIF</sequence>
<comment type="similarity">
    <text evidence="10">Belongs to the PlsY family.</text>
</comment>
<name>A0A4Q6IC13_9RICK</name>
<comment type="pathway">
    <text evidence="10">Lipid metabolism; phospholipid metabolism.</text>
</comment>
<evidence type="ECO:0000256" key="6">
    <source>
        <dbReference type="ARBA" id="ARBA00023098"/>
    </source>
</evidence>
<feature type="transmembrane region" description="Helical" evidence="10">
    <location>
        <begin position="7"/>
        <end position="28"/>
    </location>
</feature>
<keyword evidence="5 10" id="KW-1133">Transmembrane helix</keyword>
<dbReference type="OrthoDB" id="9777124at2"/>
<keyword evidence="8 10" id="KW-0594">Phospholipid biosynthesis</keyword>
<dbReference type="AlphaFoldDB" id="A0A4Q6IC13"/>
<evidence type="ECO:0000256" key="4">
    <source>
        <dbReference type="ARBA" id="ARBA00022692"/>
    </source>
</evidence>
<evidence type="ECO:0000256" key="8">
    <source>
        <dbReference type="ARBA" id="ARBA00023209"/>
    </source>
</evidence>
<dbReference type="GO" id="GO:0043772">
    <property type="term" value="F:acyl-phosphate glycerol-3-phosphate acyltransferase activity"/>
    <property type="evidence" value="ECO:0007669"/>
    <property type="project" value="UniProtKB-UniRule"/>
</dbReference>
<keyword evidence="9 10" id="KW-1208">Phospholipid metabolism</keyword>
<dbReference type="PANTHER" id="PTHR30309">
    <property type="entry name" value="INNER MEMBRANE PROTEIN YGIH"/>
    <property type="match status" value="1"/>
</dbReference>
<feature type="transmembrane region" description="Helical" evidence="10">
    <location>
        <begin position="153"/>
        <end position="176"/>
    </location>
</feature>
<evidence type="ECO:0000256" key="7">
    <source>
        <dbReference type="ARBA" id="ARBA00023136"/>
    </source>
</evidence>
<dbReference type="Proteomes" id="UP000293377">
    <property type="component" value="Unassembled WGS sequence"/>
</dbReference>
<comment type="subunit">
    <text evidence="10">Probably interacts with PlsX.</text>
</comment>
<keyword evidence="3 10" id="KW-0808">Transferase</keyword>
<dbReference type="Pfam" id="PF02660">
    <property type="entry name" value="G3P_acyltransf"/>
    <property type="match status" value="1"/>
</dbReference>
<evidence type="ECO:0000256" key="3">
    <source>
        <dbReference type="ARBA" id="ARBA00022679"/>
    </source>
</evidence>
<evidence type="ECO:0000256" key="2">
    <source>
        <dbReference type="ARBA" id="ARBA00022516"/>
    </source>
</evidence>
<keyword evidence="1 10" id="KW-1003">Cell membrane</keyword>
<keyword evidence="4 10" id="KW-0812">Transmembrane</keyword>
<evidence type="ECO:0000256" key="5">
    <source>
        <dbReference type="ARBA" id="ARBA00022989"/>
    </source>
</evidence>
<keyword evidence="2 10" id="KW-0444">Lipid biosynthesis</keyword>
<evidence type="ECO:0000313" key="12">
    <source>
        <dbReference type="Proteomes" id="UP000293377"/>
    </source>
</evidence>
<feature type="transmembrane region" description="Helical" evidence="10">
    <location>
        <begin position="81"/>
        <end position="102"/>
    </location>
</feature>
<protein>
    <recommendedName>
        <fullName evidence="10">Glycerol-3-phosphate acyltransferase</fullName>
    </recommendedName>
    <alternativeName>
        <fullName evidence="10">Acyl-PO4 G3P acyltransferase</fullName>
    </alternativeName>
    <alternativeName>
        <fullName evidence="10">Acyl-phosphate--glycerol-3-phosphate acyltransferase</fullName>
    </alternativeName>
    <alternativeName>
        <fullName evidence="10">G3P acyltransferase</fullName>
        <shortName evidence="10">GPAT</shortName>
        <ecNumber evidence="10">2.3.1.275</ecNumber>
    </alternativeName>
    <alternativeName>
        <fullName evidence="10">Lysophosphatidic acid synthase</fullName>
        <shortName evidence="10">LPA synthase</shortName>
    </alternativeName>
</protein>
<keyword evidence="11" id="KW-0012">Acyltransferase</keyword>
<dbReference type="InterPro" id="IPR003811">
    <property type="entry name" value="G3P_acylTferase_PlsY"/>
</dbReference>
<accession>A0A4Q6IC13</accession>
<dbReference type="STRING" id="1242993.ehr_00566"/>
<keyword evidence="6 10" id="KW-0443">Lipid metabolism</keyword>
<dbReference type="GO" id="GO:0005886">
    <property type="term" value="C:plasma membrane"/>
    <property type="evidence" value="ECO:0007669"/>
    <property type="project" value="UniProtKB-SubCell"/>
</dbReference>
<comment type="catalytic activity">
    <reaction evidence="10">
        <text>an acyl phosphate + sn-glycerol 3-phosphate = a 1-acyl-sn-glycero-3-phosphate + phosphate</text>
        <dbReference type="Rhea" id="RHEA:34075"/>
        <dbReference type="ChEBI" id="CHEBI:43474"/>
        <dbReference type="ChEBI" id="CHEBI:57597"/>
        <dbReference type="ChEBI" id="CHEBI:57970"/>
        <dbReference type="ChEBI" id="CHEBI:59918"/>
        <dbReference type="EC" id="2.3.1.275"/>
    </reaction>
</comment>
<dbReference type="UniPathway" id="UPA00085"/>
<comment type="caution">
    <text evidence="11">The sequence shown here is derived from an EMBL/GenBank/DDBJ whole genome shotgun (WGS) entry which is preliminary data.</text>
</comment>
<organism evidence="11 12">
    <name type="scientific">Ehrlichia minasensis</name>
    <dbReference type="NCBI Taxonomy" id="1242993"/>
    <lineage>
        <taxon>Bacteria</taxon>
        <taxon>Pseudomonadati</taxon>
        <taxon>Pseudomonadota</taxon>
        <taxon>Alphaproteobacteria</taxon>
        <taxon>Rickettsiales</taxon>
        <taxon>Anaplasmataceae</taxon>
        <taxon>Ehrlichia</taxon>
    </lineage>
</organism>
<dbReference type="HAMAP" id="MF_01043">
    <property type="entry name" value="PlsY"/>
    <property type="match status" value="1"/>
</dbReference>
<dbReference type="EC" id="2.3.1.275" evidence="10"/>
<dbReference type="NCBIfam" id="TIGR00023">
    <property type="entry name" value="glycerol-3-phosphate 1-O-acyltransferase PlsY"/>
    <property type="match status" value="1"/>
</dbReference>
<evidence type="ECO:0000313" key="11">
    <source>
        <dbReference type="EMBL" id="RZB12838.1"/>
    </source>
</evidence>
<comment type="subcellular location">
    <subcellularLocation>
        <location evidence="10">Cell membrane</location>
        <topology evidence="10">Multi-pass membrane protein</topology>
    </subcellularLocation>
</comment>
<comment type="function">
    <text evidence="10">Catalyzes the transfer of an acyl group from acyl-phosphate (acyl-PO(4)) to glycerol-3-phosphate (G3P) to form lysophosphatidic acid (LPA). This enzyme utilizes acyl-phosphate as fatty acyl donor, but not acyl-CoA or acyl-ACP.</text>
</comment>
<keyword evidence="12" id="KW-1185">Reference proteome</keyword>
<keyword evidence="7 10" id="KW-0472">Membrane</keyword>
<reference evidence="11 12" key="1">
    <citation type="submission" date="2018-06" db="EMBL/GenBank/DDBJ databases">
        <title>Complete Genome Sequence of Ehrlichia minasensis Isolated From Cattle.</title>
        <authorList>
            <person name="Aguiar D.M."/>
            <person name="Araujo J.P.A.Jr."/>
            <person name="Nakazato L."/>
            <person name="Bard E."/>
            <person name="Cabezas-Cruz A."/>
        </authorList>
    </citation>
    <scope>NUCLEOTIDE SEQUENCE [LARGE SCALE GENOMIC DNA]</scope>
    <source>
        <strain evidence="11 12">B11</strain>
    </source>
</reference>
<dbReference type="EMBL" id="QOHL01000006">
    <property type="protein sequence ID" value="RZB12838.1"/>
    <property type="molecule type" value="Genomic_DNA"/>
</dbReference>
<dbReference type="SMART" id="SM01207">
    <property type="entry name" value="G3P_acyltransf"/>
    <property type="match status" value="1"/>
</dbReference>
<proteinExistence type="inferred from homology"/>
<feature type="transmembrane region" description="Helical" evidence="10">
    <location>
        <begin position="122"/>
        <end position="141"/>
    </location>
</feature>